<feature type="domain" description="TadE-like" evidence="1">
    <location>
        <begin position="2"/>
        <end position="34"/>
    </location>
</feature>
<gene>
    <name evidence="2" type="ORF">QO005_001467</name>
</gene>
<dbReference type="InterPro" id="IPR012495">
    <property type="entry name" value="TadE-like_dom"/>
</dbReference>
<protein>
    <submittedName>
        <fullName evidence="2">Flp pilus assembly protein TadG</fullName>
    </submittedName>
</protein>
<reference evidence="2 3" key="1">
    <citation type="submission" date="2023-07" db="EMBL/GenBank/DDBJ databases">
        <title>Genomic Encyclopedia of Type Strains, Phase IV (KMG-IV): sequencing the most valuable type-strain genomes for metagenomic binning, comparative biology and taxonomic classification.</title>
        <authorList>
            <person name="Goeker M."/>
        </authorList>
    </citation>
    <scope>NUCLEOTIDE SEQUENCE [LARGE SCALE GENOMIC DNA]</scope>
    <source>
        <strain evidence="2 3">DSM 100301</strain>
    </source>
</reference>
<dbReference type="Pfam" id="PF07811">
    <property type="entry name" value="TadE"/>
    <property type="match status" value="1"/>
</dbReference>
<proteinExistence type="predicted"/>
<dbReference type="EMBL" id="JAUSWH010000003">
    <property type="protein sequence ID" value="MDQ0455137.1"/>
    <property type="molecule type" value="Genomic_DNA"/>
</dbReference>
<dbReference type="RefSeq" id="WP_307157325.1">
    <property type="nucleotide sequence ID" value="NZ_JAUSWH010000003.1"/>
</dbReference>
<evidence type="ECO:0000313" key="2">
    <source>
        <dbReference type="EMBL" id="MDQ0455137.1"/>
    </source>
</evidence>
<evidence type="ECO:0000313" key="3">
    <source>
        <dbReference type="Proteomes" id="UP001235269"/>
    </source>
</evidence>
<keyword evidence="3" id="KW-1185">Reference proteome</keyword>
<dbReference type="Proteomes" id="UP001235269">
    <property type="component" value="Unassembled WGS sequence"/>
</dbReference>
<evidence type="ECO:0000259" key="1">
    <source>
        <dbReference type="Pfam" id="PF07811"/>
    </source>
</evidence>
<name>A0ABU0IBR7_9HYPH</name>
<organism evidence="2 3">
    <name type="scientific">Rhizobium paknamense</name>
    <dbReference type="NCBI Taxonomy" id="1206817"/>
    <lineage>
        <taxon>Bacteria</taxon>
        <taxon>Pseudomonadati</taxon>
        <taxon>Pseudomonadota</taxon>
        <taxon>Alphaproteobacteria</taxon>
        <taxon>Hyphomicrobiales</taxon>
        <taxon>Rhizobiaceae</taxon>
        <taxon>Rhizobium/Agrobacterium group</taxon>
        <taxon>Rhizobium</taxon>
    </lineage>
</organism>
<accession>A0ABU0IBR7</accession>
<sequence>MEFALLVPVMLLLLAGTVDLGEALIVNRKIDKLATTLADVIAQESNWPSSDVDNVITGGTAIVTPFETSNLRIMIGVVHFDSNGNPLVSWTRAYRTDPLKSGTPWPYPLTGAIIDKSNELVAVHVEYNLTTSVSDLAKSFYGNGSYSFVRDAIFRPRISTTITNTG</sequence>
<comment type="caution">
    <text evidence="2">The sequence shown here is derived from an EMBL/GenBank/DDBJ whole genome shotgun (WGS) entry which is preliminary data.</text>
</comment>